<organism evidence="1 2">
    <name type="scientific">Vanilla planifolia</name>
    <name type="common">Vanilla</name>
    <dbReference type="NCBI Taxonomy" id="51239"/>
    <lineage>
        <taxon>Eukaryota</taxon>
        <taxon>Viridiplantae</taxon>
        <taxon>Streptophyta</taxon>
        <taxon>Embryophyta</taxon>
        <taxon>Tracheophyta</taxon>
        <taxon>Spermatophyta</taxon>
        <taxon>Magnoliopsida</taxon>
        <taxon>Liliopsida</taxon>
        <taxon>Asparagales</taxon>
        <taxon>Orchidaceae</taxon>
        <taxon>Vanilloideae</taxon>
        <taxon>Vanilleae</taxon>
        <taxon>Vanilla</taxon>
    </lineage>
</organism>
<protein>
    <submittedName>
        <fullName evidence="1">Uncharacterized protein</fullName>
    </submittedName>
</protein>
<reference evidence="1 2" key="1">
    <citation type="journal article" date="2020" name="Nat. Food">
        <title>A phased Vanilla planifolia genome enables genetic improvement of flavour and production.</title>
        <authorList>
            <person name="Hasing T."/>
            <person name="Tang H."/>
            <person name="Brym M."/>
            <person name="Khazi F."/>
            <person name="Huang T."/>
            <person name="Chambers A.H."/>
        </authorList>
    </citation>
    <scope>NUCLEOTIDE SEQUENCE [LARGE SCALE GENOMIC DNA]</scope>
    <source>
        <tissue evidence="1">Leaf</tissue>
    </source>
</reference>
<dbReference type="OrthoDB" id="5857966at2759"/>
<dbReference type="EMBL" id="JADCNL010000005">
    <property type="protein sequence ID" value="KAG0481399.1"/>
    <property type="molecule type" value="Genomic_DNA"/>
</dbReference>
<dbReference type="Proteomes" id="UP000636800">
    <property type="component" value="Chromosome 5"/>
</dbReference>
<name>A0A835QZ58_VANPL</name>
<proteinExistence type="predicted"/>
<evidence type="ECO:0000313" key="2">
    <source>
        <dbReference type="Proteomes" id="UP000636800"/>
    </source>
</evidence>
<evidence type="ECO:0000313" key="1">
    <source>
        <dbReference type="EMBL" id="KAG0481399.1"/>
    </source>
</evidence>
<comment type="caution">
    <text evidence="1">The sequence shown here is derived from an EMBL/GenBank/DDBJ whole genome shotgun (WGS) entry which is preliminary data.</text>
</comment>
<dbReference type="AlphaFoldDB" id="A0A835QZ58"/>
<gene>
    <name evidence="1" type="ORF">HPP92_012257</name>
</gene>
<accession>A0A835QZ58</accession>
<keyword evidence="2" id="KW-1185">Reference proteome</keyword>
<sequence length="102" mass="11193">MEVIWDIALLETSNQNSVSRSIWITFPFQPTIQANLLEPFRPSAKTQAKKVACFYKSRTALGSQGQGREADLKQPASLLGPEAIQGLSSIHAKGNTASQKEY</sequence>